<accession>A0A4R3HXZ1</accession>
<dbReference type="Pfam" id="PF02033">
    <property type="entry name" value="RBFA"/>
    <property type="match status" value="1"/>
</dbReference>
<dbReference type="InterPro" id="IPR023799">
    <property type="entry name" value="RbfA_dom_sf"/>
</dbReference>
<sequence length="137" mass="15335">MASNSSRIRKIGDQIQRDLSKIIQQEIKDPRVGMVTINDVRVSSDLSYADVYFTCMAFGAQGEEDEQEAKRVEQSKLLNQAAGFMRSQLAKGLSLRVIPQLRFHYDAIIESGSKVSALIDKAISEDNDKHESDAQED</sequence>
<keyword evidence="2" id="KW-0963">Cytoplasm</keyword>
<dbReference type="PANTHER" id="PTHR33515">
    <property type="entry name" value="RIBOSOME-BINDING FACTOR A, CHLOROPLASTIC-RELATED"/>
    <property type="match status" value="1"/>
</dbReference>
<keyword evidence="4" id="KW-1185">Reference proteome</keyword>
<dbReference type="AlphaFoldDB" id="A0A4R3HXZ1"/>
<comment type="function">
    <text evidence="2">One of several proteins that assist in the late maturation steps of the functional core of the 30S ribosomal subunit. Associates with free 30S ribosomal subunits (but not with 30S subunits that are part of 70S ribosomes or polysomes). Required for efficient processing of 16S rRNA. May interact with the 5'-terminal helix region of 16S rRNA.</text>
</comment>
<dbReference type="SUPFAM" id="SSF89919">
    <property type="entry name" value="Ribosome-binding factor A, RbfA"/>
    <property type="match status" value="1"/>
</dbReference>
<protein>
    <recommendedName>
        <fullName evidence="2">Ribosome-binding factor A</fullName>
    </recommendedName>
</protein>
<dbReference type="PROSITE" id="PS01319">
    <property type="entry name" value="RBFA"/>
    <property type="match status" value="1"/>
</dbReference>
<name>A0A4R3HXZ1_9GAMM</name>
<dbReference type="OrthoDB" id="307788at2"/>
<comment type="subunit">
    <text evidence="2">Monomer. Binds 30S ribosomal subunits, but not 50S ribosomal subunits or 70S ribosomes.</text>
</comment>
<comment type="caution">
    <text evidence="3">The sequence shown here is derived from an EMBL/GenBank/DDBJ whole genome shotgun (WGS) entry which is preliminary data.</text>
</comment>
<reference evidence="3 4" key="1">
    <citation type="submission" date="2019-03" db="EMBL/GenBank/DDBJ databases">
        <title>Genomic Encyclopedia of Archaeal and Bacterial Type Strains, Phase II (KMG-II): from individual species to whole genera.</title>
        <authorList>
            <person name="Goeker M."/>
        </authorList>
    </citation>
    <scope>NUCLEOTIDE SEQUENCE [LARGE SCALE GENOMIC DNA]</scope>
    <source>
        <strain evidence="3 4">DSM 15388</strain>
    </source>
</reference>
<evidence type="ECO:0000313" key="4">
    <source>
        <dbReference type="Proteomes" id="UP000295793"/>
    </source>
</evidence>
<dbReference type="InterPro" id="IPR000238">
    <property type="entry name" value="RbfA"/>
</dbReference>
<dbReference type="InterPro" id="IPR020053">
    <property type="entry name" value="Ribosome-bd_factorA_CS"/>
</dbReference>
<dbReference type="NCBIfam" id="TIGR00082">
    <property type="entry name" value="rbfA"/>
    <property type="match status" value="1"/>
</dbReference>
<dbReference type="PANTHER" id="PTHR33515:SF1">
    <property type="entry name" value="RIBOSOME-BINDING FACTOR A, CHLOROPLASTIC-RELATED"/>
    <property type="match status" value="1"/>
</dbReference>
<evidence type="ECO:0000256" key="1">
    <source>
        <dbReference type="ARBA" id="ARBA00022517"/>
    </source>
</evidence>
<organism evidence="3 4">
    <name type="scientific">Reinekea marinisedimentorum</name>
    <dbReference type="NCBI Taxonomy" id="230495"/>
    <lineage>
        <taxon>Bacteria</taxon>
        <taxon>Pseudomonadati</taxon>
        <taxon>Pseudomonadota</taxon>
        <taxon>Gammaproteobacteria</taxon>
        <taxon>Oceanospirillales</taxon>
        <taxon>Saccharospirillaceae</taxon>
        <taxon>Reinekea</taxon>
    </lineage>
</organism>
<keyword evidence="1 2" id="KW-0690">Ribosome biogenesis</keyword>
<proteinExistence type="inferred from homology"/>
<dbReference type="InterPro" id="IPR015946">
    <property type="entry name" value="KH_dom-like_a/b"/>
</dbReference>
<dbReference type="GO" id="GO:0030490">
    <property type="term" value="P:maturation of SSU-rRNA"/>
    <property type="evidence" value="ECO:0007669"/>
    <property type="project" value="UniProtKB-UniRule"/>
</dbReference>
<evidence type="ECO:0000313" key="3">
    <source>
        <dbReference type="EMBL" id="TCS38217.1"/>
    </source>
</evidence>
<dbReference type="HAMAP" id="MF_00003">
    <property type="entry name" value="RbfA"/>
    <property type="match status" value="1"/>
</dbReference>
<dbReference type="GO" id="GO:0005829">
    <property type="term" value="C:cytosol"/>
    <property type="evidence" value="ECO:0007669"/>
    <property type="project" value="TreeGrafter"/>
</dbReference>
<dbReference type="Gene3D" id="3.30.300.20">
    <property type="match status" value="1"/>
</dbReference>
<comment type="similarity">
    <text evidence="2">Belongs to the RbfA family.</text>
</comment>
<gene>
    <name evidence="2" type="primary">rbfA</name>
    <name evidence="3" type="ORF">BCF53_11627</name>
</gene>
<dbReference type="Proteomes" id="UP000295793">
    <property type="component" value="Unassembled WGS sequence"/>
</dbReference>
<evidence type="ECO:0000256" key="2">
    <source>
        <dbReference type="HAMAP-Rule" id="MF_00003"/>
    </source>
</evidence>
<dbReference type="GO" id="GO:0043024">
    <property type="term" value="F:ribosomal small subunit binding"/>
    <property type="evidence" value="ECO:0007669"/>
    <property type="project" value="TreeGrafter"/>
</dbReference>
<dbReference type="EMBL" id="SLZR01000016">
    <property type="protein sequence ID" value="TCS38217.1"/>
    <property type="molecule type" value="Genomic_DNA"/>
</dbReference>
<dbReference type="RefSeq" id="WP_132702942.1">
    <property type="nucleotide sequence ID" value="NZ_SLZR01000016.1"/>
</dbReference>
<comment type="subcellular location">
    <subcellularLocation>
        <location evidence="2">Cytoplasm</location>
    </subcellularLocation>
</comment>